<gene>
    <name evidence="3" type="ORF">JYU34_007769</name>
</gene>
<evidence type="ECO:0000313" key="3">
    <source>
        <dbReference type="EMBL" id="KAG7307555.1"/>
    </source>
</evidence>
<evidence type="ECO:0000256" key="1">
    <source>
        <dbReference type="SAM" id="Coils"/>
    </source>
</evidence>
<sequence length="328" mass="38706">MEPEKPIFSDRLQNILASLSQCKTDYLREKDECKRIREINARLEIELKEARELEKSHRYHLLSSREMIGNLQETVSELVYLRRDMKRIKDDLAVKDLTIASLEKEKIQAAEKNNENMNNIRNSYERKLEDLEVLHEKNMQRVRGESDTQVAQLTCVIEELRARVKEMEDEHRDKMNMVVLEYEEKLQRDAAQITQLRDQHAGLAQRTTANMHAYHRRLEELEEKLKQSQFKQYLAQTTQPSQYESHVERPYSVNRDYADCSLDLDPVQPTPKPNQTSTSTQNKAPKTNTLKVTYYGNKTPQAQKTDKKGPFNIVKKRKLYNEKDFVDF</sequence>
<feature type="region of interest" description="Disordered" evidence="2">
    <location>
        <begin position="261"/>
        <end position="310"/>
    </location>
</feature>
<evidence type="ECO:0000256" key="2">
    <source>
        <dbReference type="SAM" id="MobiDB-lite"/>
    </source>
</evidence>
<keyword evidence="1" id="KW-0175">Coiled coil</keyword>
<feature type="coiled-coil region" evidence="1">
    <location>
        <begin position="85"/>
        <end position="231"/>
    </location>
</feature>
<organism evidence="3 4">
    <name type="scientific">Plutella xylostella</name>
    <name type="common">Diamondback moth</name>
    <name type="synonym">Plutella maculipennis</name>
    <dbReference type="NCBI Taxonomy" id="51655"/>
    <lineage>
        <taxon>Eukaryota</taxon>
        <taxon>Metazoa</taxon>
        <taxon>Ecdysozoa</taxon>
        <taxon>Arthropoda</taxon>
        <taxon>Hexapoda</taxon>
        <taxon>Insecta</taxon>
        <taxon>Pterygota</taxon>
        <taxon>Neoptera</taxon>
        <taxon>Endopterygota</taxon>
        <taxon>Lepidoptera</taxon>
        <taxon>Glossata</taxon>
        <taxon>Ditrysia</taxon>
        <taxon>Yponomeutoidea</taxon>
        <taxon>Plutellidae</taxon>
        <taxon>Plutella</taxon>
    </lineage>
</organism>
<keyword evidence="4" id="KW-1185">Reference proteome</keyword>
<comment type="caution">
    <text evidence="3">The sequence shown here is derived from an EMBL/GenBank/DDBJ whole genome shotgun (WGS) entry which is preliminary data.</text>
</comment>
<proteinExistence type="predicted"/>
<feature type="compositionally biased region" description="Polar residues" evidence="2">
    <location>
        <begin position="273"/>
        <end position="303"/>
    </location>
</feature>
<protein>
    <submittedName>
        <fullName evidence="3">Uncharacterized protein</fullName>
    </submittedName>
</protein>
<evidence type="ECO:0000313" key="4">
    <source>
        <dbReference type="Proteomes" id="UP000823941"/>
    </source>
</evidence>
<dbReference type="EMBL" id="JAHIBW010000010">
    <property type="protein sequence ID" value="KAG7307555.1"/>
    <property type="molecule type" value="Genomic_DNA"/>
</dbReference>
<name>A0ABQ7QR66_PLUXY</name>
<dbReference type="Proteomes" id="UP000823941">
    <property type="component" value="Chromosome 10"/>
</dbReference>
<reference evidence="3 4" key="1">
    <citation type="submission" date="2021-06" db="EMBL/GenBank/DDBJ databases">
        <title>A haploid diamondback moth (Plutella xylostella L.) genome assembly resolves 31 chromosomes and identifies a diamide resistance mutation.</title>
        <authorList>
            <person name="Ward C.M."/>
            <person name="Perry K.D."/>
            <person name="Baker G."/>
            <person name="Powis K."/>
            <person name="Heckel D.G."/>
            <person name="Baxter S.W."/>
        </authorList>
    </citation>
    <scope>NUCLEOTIDE SEQUENCE [LARGE SCALE GENOMIC DNA]</scope>
    <source>
        <strain evidence="3 4">LV</strain>
        <tissue evidence="3">Single pupa</tissue>
    </source>
</reference>
<accession>A0ABQ7QR66</accession>